<proteinExistence type="predicted"/>
<protein>
    <submittedName>
        <fullName evidence="3">Uncharacterized protein</fullName>
    </submittedName>
</protein>
<keyword evidence="4" id="KW-1185">Reference proteome</keyword>
<sequence>MPDHMKIFFNNVVQEARRVIRILLIQNSHCKIFMEQYVPHLEKKCMFFTQKLEEKNKEVDALNNKMKLLSTQVEGMKRDILKLTSRAPKTPLSQKSSLLGSEAKSPYAFMNSQFRELNSSVFMTPAPSNTSNTMTLNARSPFHSSQRKVTIPRSLQSNSSSNHSEMSSVNTPQQQYSGSQIFVMSDRSPKSDSYISSQKKRGSTVTQIRTSNLRKMKNSLTSRITNLNTSYF</sequence>
<feature type="compositionally biased region" description="Polar residues" evidence="2">
    <location>
        <begin position="131"/>
        <end position="148"/>
    </location>
</feature>
<evidence type="ECO:0000313" key="4">
    <source>
        <dbReference type="Proteomes" id="UP000494040"/>
    </source>
</evidence>
<dbReference type="GeneID" id="106668110"/>
<evidence type="ECO:0000256" key="2">
    <source>
        <dbReference type="SAM" id="MobiDB-lite"/>
    </source>
</evidence>
<organism evidence="3 4">
    <name type="scientific">Cimex lectularius</name>
    <name type="common">Bed bug</name>
    <name type="synonym">Acanthia lectularia</name>
    <dbReference type="NCBI Taxonomy" id="79782"/>
    <lineage>
        <taxon>Eukaryota</taxon>
        <taxon>Metazoa</taxon>
        <taxon>Ecdysozoa</taxon>
        <taxon>Arthropoda</taxon>
        <taxon>Hexapoda</taxon>
        <taxon>Insecta</taxon>
        <taxon>Pterygota</taxon>
        <taxon>Neoptera</taxon>
        <taxon>Paraneoptera</taxon>
        <taxon>Hemiptera</taxon>
        <taxon>Heteroptera</taxon>
        <taxon>Panheteroptera</taxon>
        <taxon>Cimicomorpha</taxon>
        <taxon>Cimicidae</taxon>
        <taxon>Cimex</taxon>
    </lineage>
</organism>
<feature type="coiled-coil region" evidence="1">
    <location>
        <begin position="45"/>
        <end position="79"/>
    </location>
</feature>
<feature type="compositionally biased region" description="Low complexity" evidence="2">
    <location>
        <begin position="154"/>
        <end position="170"/>
    </location>
</feature>
<dbReference type="OrthoDB" id="6607929at2759"/>
<dbReference type="AlphaFoldDB" id="A0A8I6TIH6"/>
<feature type="compositionally biased region" description="Polar residues" evidence="2">
    <location>
        <begin position="191"/>
        <end position="206"/>
    </location>
</feature>
<reference evidence="3" key="1">
    <citation type="submission" date="2022-01" db="UniProtKB">
        <authorList>
            <consortium name="EnsemblMetazoa"/>
        </authorList>
    </citation>
    <scope>IDENTIFICATION</scope>
</reference>
<evidence type="ECO:0000256" key="1">
    <source>
        <dbReference type="SAM" id="Coils"/>
    </source>
</evidence>
<dbReference type="Proteomes" id="UP000494040">
    <property type="component" value="Unassembled WGS sequence"/>
</dbReference>
<dbReference type="EnsemblMetazoa" id="XM_014396565.2">
    <property type="protein sequence ID" value="XP_014252051.1"/>
    <property type="gene ID" value="LOC106668110"/>
</dbReference>
<keyword evidence="1" id="KW-0175">Coiled coil</keyword>
<dbReference type="RefSeq" id="XP_014252051.1">
    <property type="nucleotide sequence ID" value="XM_014396565.2"/>
</dbReference>
<accession>A0A8I6TIH6</accession>
<dbReference type="OMA" id="EDCTRNS"/>
<evidence type="ECO:0000313" key="3">
    <source>
        <dbReference type="EnsemblMetazoa" id="XP_014252051.1"/>
    </source>
</evidence>
<feature type="region of interest" description="Disordered" evidence="2">
    <location>
        <begin position="187"/>
        <end position="206"/>
    </location>
</feature>
<name>A0A8I6TIH6_CIMLE</name>
<feature type="region of interest" description="Disordered" evidence="2">
    <location>
        <begin position="131"/>
        <end position="176"/>
    </location>
</feature>